<accession>A0A934I2G4</accession>
<feature type="transmembrane region" description="Helical" evidence="2">
    <location>
        <begin position="351"/>
        <end position="370"/>
    </location>
</feature>
<dbReference type="AlphaFoldDB" id="A0A934I2G4"/>
<dbReference type="EMBL" id="JAEINH010000003">
    <property type="protein sequence ID" value="MBI9114364.1"/>
    <property type="molecule type" value="Genomic_DNA"/>
</dbReference>
<dbReference type="RefSeq" id="WP_198732923.1">
    <property type="nucleotide sequence ID" value="NZ_JAEINH010000003.1"/>
</dbReference>
<feature type="transmembrane region" description="Helical" evidence="2">
    <location>
        <begin position="377"/>
        <end position="396"/>
    </location>
</feature>
<evidence type="ECO:0000256" key="1">
    <source>
        <dbReference type="SAM" id="MobiDB-lite"/>
    </source>
</evidence>
<protein>
    <submittedName>
        <fullName evidence="3">Uncharacterized protein</fullName>
    </submittedName>
</protein>
<feature type="transmembrane region" description="Helical" evidence="2">
    <location>
        <begin position="195"/>
        <end position="218"/>
    </location>
</feature>
<organism evidence="3 4">
    <name type="scientific">Sanguibacter suaedae</name>
    <dbReference type="NCBI Taxonomy" id="2795737"/>
    <lineage>
        <taxon>Bacteria</taxon>
        <taxon>Bacillati</taxon>
        <taxon>Actinomycetota</taxon>
        <taxon>Actinomycetes</taxon>
        <taxon>Micrococcales</taxon>
        <taxon>Sanguibacteraceae</taxon>
        <taxon>Sanguibacter</taxon>
    </lineage>
</organism>
<dbReference type="Proteomes" id="UP000602087">
    <property type="component" value="Unassembled WGS sequence"/>
</dbReference>
<feature type="transmembrane region" description="Helical" evidence="2">
    <location>
        <begin position="102"/>
        <end position="121"/>
    </location>
</feature>
<keyword evidence="4" id="KW-1185">Reference proteome</keyword>
<comment type="caution">
    <text evidence="3">The sequence shown here is derived from an EMBL/GenBank/DDBJ whole genome shotgun (WGS) entry which is preliminary data.</text>
</comment>
<feature type="transmembrane region" description="Helical" evidence="2">
    <location>
        <begin position="248"/>
        <end position="264"/>
    </location>
</feature>
<feature type="transmembrane region" description="Helical" evidence="2">
    <location>
        <begin position="166"/>
        <end position="189"/>
    </location>
</feature>
<feature type="transmembrane region" description="Helical" evidence="2">
    <location>
        <begin position="402"/>
        <end position="423"/>
    </location>
</feature>
<keyword evidence="2" id="KW-0812">Transmembrane</keyword>
<sequence>MTDTLATSRRVVLQFSSHHVDVLVPDAARVSDALRSVGVDPSDPDVLVVASDGAPIDTASLAGDVLGDGSVVHVTRVGTPSDGRRPPEGWAEPDRPSPRPQALALVLAATCAVLVLCAAVLPAGGEWPAPALAGLAAAERGILSAALVLASVGLALRPVETSRGRYGLSVLASALLACAGAACAVDVALPRSHHLALVAGLLGAGAVSSTATVAARLARRESQQTATVVAVASTVSGAVGLLTLFAGLPLWTVAALLLGVVPALHRTLPGLALRVPEELLVDAAHVARTALSVRGPLPRPSPPLRPRTVSVAVRRGERLVSAGTLVLSAVSALGAPVVLVHAGPGHLERTAGTVLVVLVTVSLLAVPRIARPGVPRTAPRVAAAVLAMALAVRSAFISPEHALVAAAVLVALGLTVAIAAVLVDRGRRSVGLSRAADAFEALAVALALPAALVAVGTVEQVRSAFSG</sequence>
<proteinExistence type="predicted"/>
<evidence type="ECO:0000313" key="3">
    <source>
        <dbReference type="EMBL" id="MBI9114364.1"/>
    </source>
</evidence>
<gene>
    <name evidence="3" type="ORF">JAV76_04975</name>
</gene>
<feature type="compositionally biased region" description="Basic and acidic residues" evidence="1">
    <location>
        <begin position="82"/>
        <end position="97"/>
    </location>
</feature>
<feature type="transmembrane region" description="Helical" evidence="2">
    <location>
        <begin position="435"/>
        <end position="458"/>
    </location>
</feature>
<keyword evidence="2" id="KW-0472">Membrane</keyword>
<feature type="region of interest" description="Disordered" evidence="1">
    <location>
        <begin position="76"/>
        <end position="97"/>
    </location>
</feature>
<feature type="transmembrane region" description="Helical" evidence="2">
    <location>
        <begin position="141"/>
        <end position="159"/>
    </location>
</feature>
<reference evidence="3" key="1">
    <citation type="submission" date="2020-12" db="EMBL/GenBank/DDBJ databases">
        <title>Sanguibacter suaedae sp. nov., isolated from Suaeda aralocaspica.</title>
        <authorList>
            <person name="Ma Q."/>
        </authorList>
    </citation>
    <scope>NUCLEOTIDE SEQUENCE</scope>
    <source>
        <strain evidence="3">YZGR15</strain>
    </source>
</reference>
<evidence type="ECO:0000313" key="4">
    <source>
        <dbReference type="Proteomes" id="UP000602087"/>
    </source>
</evidence>
<name>A0A934I2G4_9MICO</name>
<evidence type="ECO:0000256" key="2">
    <source>
        <dbReference type="SAM" id="Phobius"/>
    </source>
</evidence>
<keyword evidence="2" id="KW-1133">Transmembrane helix</keyword>